<name>A0ABD3RMT0_9STRA</name>
<feature type="region of interest" description="Disordered" evidence="3">
    <location>
        <begin position="211"/>
        <end position="234"/>
    </location>
</feature>
<evidence type="ECO:0000313" key="5">
    <source>
        <dbReference type="EMBL" id="KAL3811916.1"/>
    </source>
</evidence>
<dbReference type="PANTHER" id="PTHR30602">
    <property type="entry name" value="AMINO-ACID ACETYLTRANSFERASE"/>
    <property type="match status" value="1"/>
</dbReference>
<dbReference type="Gene3D" id="3.40.630.30">
    <property type="match status" value="1"/>
</dbReference>
<feature type="domain" description="Aspartate/glutamate/uridylate kinase" evidence="4">
    <location>
        <begin position="796"/>
        <end position="1024"/>
    </location>
</feature>
<feature type="region of interest" description="Disordered" evidence="3">
    <location>
        <begin position="278"/>
        <end position="330"/>
    </location>
</feature>
<feature type="compositionally biased region" description="Low complexity" evidence="3">
    <location>
        <begin position="543"/>
        <end position="578"/>
    </location>
</feature>
<organism evidence="5 6">
    <name type="scientific">Cyclostephanos tholiformis</name>
    <dbReference type="NCBI Taxonomy" id="382380"/>
    <lineage>
        <taxon>Eukaryota</taxon>
        <taxon>Sar</taxon>
        <taxon>Stramenopiles</taxon>
        <taxon>Ochrophyta</taxon>
        <taxon>Bacillariophyta</taxon>
        <taxon>Coscinodiscophyceae</taxon>
        <taxon>Thalassiosirophycidae</taxon>
        <taxon>Stephanodiscales</taxon>
        <taxon>Stephanodiscaceae</taxon>
        <taxon>Cyclostephanos</taxon>
    </lineage>
</organism>
<evidence type="ECO:0000313" key="6">
    <source>
        <dbReference type="Proteomes" id="UP001530377"/>
    </source>
</evidence>
<dbReference type="EMBL" id="JALLPB020000227">
    <property type="protein sequence ID" value="KAL3811916.1"/>
    <property type="molecule type" value="Genomic_DNA"/>
</dbReference>
<dbReference type="Gene3D" id="3.40.1160.10">
    <property type="entry name" value="Acetylglutamate kinase-like"/>
    <property type="match status" value="1"/>
</dbReference>
<feature type="compositionally biased region" description="Acidic residues" evidence="3">
    <location>
        <begin position="843"/>
        <end position="855"/>
    </location>
</feature>
<feature type="compositionally biased region" description="Polar residues" evidence="3">
    <location>
        <begin position="93"/>
        <end position="102"/>
    </location>
</feature>
<feature type="region of interest" description="Disordered" evidence="3">
    <location>
        <begin position="840"/>
        <end position="878"/>
    </location>
</feature>
<gene>
    <name evidence="5" type="ORF">ACHAXA_002533</name>
</gene>
<dbReference type="PANTHER" id="PTHR30602:SF12">
    <property type="entry name" value="AMINO-ACID ACETYLTRANSFERASE NAGS1, CHLOROPLASTIC-RELATED"/>
    <property type="match status" value="1"/>
</dbReference>
<feature type="compositionally biased region" description="Low complexity" evidence="3">
    <location>
        <begin position="211"/>
        <end position="231"/>
    </location>
</feature>
<feature type="region of interest" description="Disordered" evidence="3">
    <location>
        <begin position="125"/>
        <end position="199"/>
    </location>
</feature>
<evidence type="ECO:0000259" key="4">
    <source>
        <dbReference type="Pfam" id="PF00696"/>
    </source>
</evidence>
<keyword evidence="1" id="KW-0808">Transferase</keyword>
<evidence type="ECO:0000256" key="1">
    <source>
        <dbReference type="ARBA" id="ARBA00022679"/>
    </source>
</evidence>
<proteinExistence type="predicted"/>
<accession>A0ABD3RMT0</accession>
<dbReference type="Proteomes" id="UP001530377">
    <property type="component" value="Unassembled WGS sequence"/>
</dbReference>
<evidence type="ECO:0000256" key="3">
    <source>
        <dbReference type="SAM" id="MobiDB-lite"/>
    </source>
</evidence>
<dbReference type="GO" id="GO:0016746">
    <property type="term" value="F:acyltransferase activity"/>
    <property type="evidence" value="ECO:0007669"/>
    <property type="project" value="UniProtKB-KW"/>
</dbReference>
<feature type="compositionally biased region" description="Low complexity" evidence="3">
    <location>
        <begin position="321"/>
        <end position="330"/>
    </location>
</feature>
<feature type="compositionally biased region" description="Basic residues" evidence="3">
    <location>
        <begin position="296"/>
        <end position="316"/>
    </location>
</feature>
<dbReference type="InterPro" id="IPR036393">
    <property type="entry name" value="AceGlu_kinase-like_sf"/>
</dbReference>
<keyword evidence="6" id="KW-1185">Reference proteome</keyword>
<feature type="region of interest" description="Disordered" evidence="3">
    <location>
        <begin position="90"/>
        <end position="110"/>
    </location>
</feature>
<dbReference type="InterPro" id="IPR001048">
    <property type="entry name" value="Asp/Glu/Uridylate_kinase"/>
</dbReference>
<dbReference type="Pfam" id="PF00696">
    <property type="entry name" value="AA_kinase"/>
    <property type="match status" value="1"/>
</dbReference>
<feature type="region of interest" description="Disordered" evidence="3">
    <location>
        <begin position="534"/>
        <end position="614"/>
    </location>
</feature>
<reference evidence="5 6" key="1">
    <citation type="submission" date="2024-10" db="EMBL/GenBank/DDBJ databases">
        <title>Updated reference genomes for cyclostephanoid diatoms.</title>
        <authorList>
            <person name="Roberts W.R."/>
            <person name="Alverson A.J."/>
        </authorList>
    </citation>
    <scope>NUCLEOTIDE SEQUENCE [LARGE SCALE GENOMIC DNA]</scope>
    <source>
        <strain evidence="5 6">AJA228-03</strain>
    </source>
</reference>
<keyword evidence="2" id="KW-0012">Acyltransferase</keyword>
<comment type="caution">
    <text evidence="5">The sequence shown here is derived from an EMBL/GenBank/DDBJ whole genome shotgun (WGS) entry which is preliminary data.</text>
</comment>
<dbReference type="SUPFAM" id="SSF53633">
    <property type="entry name" value="Carbamate kinase-like"/>
    <property type="match status" value="1"/>
</dbReference>
<feature type="compositionally biased region" description="Low complexity" evidence="3">
    <location>
        <begin position="152"/>
        <end position="170"/>
    </location>
</feature>
<evidence type="ECO:0000256" key="2">
    <source>
        <dbReference type="ARBA" id="ARBA00023315"/>
    </source>
</evidence>
<protein>
    <recommendedName>
        <fullName evidence="4">Aspartate/glutamate/uridylate kinase domain-containing protein</fullName>
    </recommendedName>
</protein>
<dbReference type="InterPro" id="IPR010167">
    <property type="entry name" value="NH2A_AcTrfase"/>
</dbReference>
<feature type="region of interest" description="Disordered" evidence="3">
    <location>
        <begin position="484"/>
        <end position="514"/>
    </location>
</feature>
<sequence length="1309" mass="141246">MPLMVAANVIAVEAAAATAAATGSTWRRIAAMIASSSTSSFASSSSLSTTRHYRHSSIVNSFPSILHRVGGGGGGGNDIVGKNDSVVVASNRLGRTSSTRSVSPRADRPPRVGCARVDYRREYSFSSSTSTGGLCHRRRRPTLPPPPRPTRRGSTFSSCLASSSSSSASFVPPTLPPTRRIQCSTTMTTTSGRGGDDGTWSPIAEEGATMMRSSSSSTSSWSTLSPTPTMTSRHRPYDRRVVLRLRMTPNYHGTEGFRDAMRGGQGYIESRGGYFNDGDVGMGGGDDDGGDDVHRAGKRRQGSTRKLPRQARKGHRKDVTSSDADVASAAATTRTIPFPKLAPGRERNYRPPHVVSALLRRREMMKFDDGHVNDNDDIVVDDYDGGGNIKDHCDVASSSEEEHCLENFRDGRESARYLNIGGHAIGGVKRAGMTRTTGRAPPPPLPTDARAMGEDVDGQNDGEYDVHDDDYDESEYDEFEYDCDEGSGGSGVRGMSSLGGRVKSEVSREGTTPMTAAAAATVRADKMVDYARAGSGGDGLDGGIIPRRSPPTVTTPIPTRSSSSSLSYSSSTSAAAGEGNDGKNDDDDPLFTKIPALGKMRRKSASEDDFGGTSMSFRDGKTRMVVYKDGAFKVRSVKDYPVVAAIEEEEEEEEEEKKVKEVGIDNAVQQAAAGLYQQHSRPLPLLSSSSSSSTSSKKLLSIDPKSIDIVPLSKDKAEVIRESGDKTTEDDHDNVDNHGLSDCIDGSGLSSSAIPDAAYASSVASSLRGSGAFVKMFRGSASYIANHRGTIAVYHIPGELLAWDGFPGLMDDIALTWLLGMKIVLVAGCRHQIDLRLDNKHEDEEDDEEDVEEEMGNTSFGDDGGTGDEEESVEQQLGRSFGGKVMMSSIRVTDEETLRVVKEEAGFVRFEIERRLAKSLRLHGGLVKGSESLVGNVVSGFPRKVEIERIRQVHETNDIVLLTSLGVSPSGEIFNVNSEFLAAEVAGAMKASKIIYFNVHGTSFQNKLTEKPVQNLRVSDAKNLLAHYQMRIHPKGFALVDLDEGDSPQQSVLRTPGSMETLIKVGYSMVALEKGVKRAHILAPENGALVQELYTRDGCGTLISRDIYEGIRRADVNDVSGIYDLIEPLVRSGTLVERPKSTLEKEILSYYVFTRDGLILATGQLKRFEGGFAEIGCLVVIARLRGRRSGRPRSLGHEGYLVVSSVRCFGSSFAGYQIILSHGEKLATTKYVSTKVFPGVGMHMELWLVPSVDGLQDVFIVTFGITYFESATRIRHFGRRVSGGCVVCRELSPAGKAASKRPLSAAADY</sequence>